<evidence type="ECO:0000259" key="5">
    <source>
        <dbReference type="PROSITE" id="PS50977"/>
    </source>
</evidence>
<dbReference type="Proteomes" id="UP000232196">
    <property type="component" value="Unassembled WGS sequence"/>
</dbReference>
<proteinExistence type="predicted"/>
<dbReference type="AlphaFoldDB" id="A0A2M9XA18"/>
<evidence type="ECO:0000256" key="4">
    <source>
        <dbReference type="PROSITE-ProRule" id="PRU00335"/>
    </source>
</evidence>
<dbReference type="PANTHER" id="PTHR47506">
    <property type="entry name" value="TRANSCRIPTIONAL REGULATORY PROTEIN"/>
    <property type="match status" value="1"/>
</dbReference>
<dbReference type="Pfam" id="PF00440">
    <property type="entry name" value="TetR_N"/>
    <property type="match status" value="1"/>
</dbReference>
<dbReference type="InterPro" id="IPR054156">
    <property type="entry name" value="YxaF_TetR_C"/>
</dbReference>
<dbReference type="OrthoDB" id="9812484at2"/>
<evidence type="ECO:0000256" key="3">
    <source>
        <dbReference type="ARBA" id="ARBA00023163"/>
    </source>
</evidence>
<evidence type="ECO:0000256" key="2">
    <source>
        <dbReference type="ARBA" id="ARBA00023125"/>
    </source>
</evidence>
<dbReference type="SUPFAM" id="SSF46689">
    <property type="entry name" value="Homeodomain-like"/>
    <property type="match status" value="1"/>
</dbReference>
<keyword evidence="3" id="KW-0804">Transcription</keyword>
<evidence type="ECO:0000313" key="6">
    <source>
        <dbReference type="EMBL" id="PJZ24449.1"/>
    </source>
</evidence>
<keyword evidence="7" id="KW-1185">Reference proteome</keyword>
<feature type="domain" description="HTH tetR-type" evidence="5">
    <location>
        <begin position="8"/>
        <end position="68"/>
    </location>
</feature>
<dbReference type="PROSITE" id="PS50977">
    <property type="entry name" value="HTH_TETR_2"/>
    <property type="match status" value="1"/>
</dbReference>
<dbReference type="InterPro" id="IPR001647">
    <property type="entry name" value="HTH_TetR"/>
</dbReference>
<feature type="DNA-binding region" description="H-T-H motif" evidence="4">
    <location>
        <begin position="31"/>
        <end position="50"/>
    </location>
</feature>
<reference evidence="6 7" key="1">
    <citation type="submission" date="2017-07" db="EMBL/GenBank/DDBJ databases">
        <title>Leptospira spp. isolated from tropical soils.</title>
        <authorList>
            <person name="Thibeaux R."/>
            <person name="Iraola G."/>
            <person name="Ferres I."/>
            <person name="Bierque E."/>
            <person name="Girault D."/>
            <person name="Soupe-Gilbert M.-E."/>
            <person name="Picardeau M."/>
            <person name="Goarant C."/>
        </authorList>
    </citation>
    <scope>NUCLEOTIDE SEQUENCE [LARGE SCALE GENOMIC DNA]</scope>
    <source>
        <strain evidence="6 7">MCA1-C-A1</strain>
    </source>
</reference>
<dbReference type="InterPro" id="IPR009057">
    <property type="entry name" value="Homeodomain-like_sf"/>
</dbReference>
<evidence type="ECO:0000256" key="1">
    <source>
        <dbReference type="ARBA" id="ARBA00023015"/>
    </source>
</evidence>
<dbReference type="InterPro" id="IPR036271">
    <property type="entry name" value="Tet_transcr_reg_TetR-rel_C_sf"/>
</dbReference>
<dbReference type="Pfam" id="PF21993">
    <property type="entry name" value="TetR_C_13_2"/>
    <property type="match status" value="1"/>
</dbReference>
<dbReference type="EMBL" id="NPDN01000008">
    <property type="protein sequence ID" value="PJZ24449.1"/>
    <property type="molecule type" value="Genomic_DNA"/>
</dbReference>
<gene>
    <name evidence="6" type="ORF">CH357_15355</name>
</gene>
<dbReference type="PANTHER" id="PTHR47506:SF1">
    <property type="entry name" value="HTH-TYPE TRANSCRIPTIONAL REGULATOR YJDC"/>
    <property type="match status" value="1"/>
</dbReference>
<keyword evidence="1" id="KW-0805">Transcription regulation</keyword>
<dbReference type="GO" id="GO:0003677">
    <property type="term" value="F:DNA binding"/>
    <property type="evidence" value="ECO:0007669"/>
    <property type="project" value="UniProtKB-UniRule"/>
</dbReference>
<comment type="caution">
    <text evidence="6">The sequence shown here is derived from an EMBL/GenBank/DDBJ whole genome shotgun (WGS) entry which is preliminary data.</text>
</comment>
<protein>
    <recommendedName>
        <fullName evidence="5">HTH tetR-type domain-containing protein</fullName>
    </recommendedName>
</protein>
<dbReference type="Gene3D" id="1.10.357.10">
    <property type="entry name" value="Tetracycline Repressor, domain 2"/>
    <property type="match status" value="1"/>
</dbReference>
<dbReference type="SUPFAM" id="SSF48498">
    <property type="entry name" value="Tetracyclin repressor-like, C-terminal domain"/>
    <property type="match status" value="1"/>
</dbReference>
<evidence type="ECO:0000313" key="7">
    <source>
        <dbReference type="Proteomes" id="UP000232196"/>
    </source>
</evidence>
<accession>A0A2M9XA18</accession>
<dbReference type="PRINTS" id="PR00455">
    <property type="entry name" value="HTHTETR"/>
</dbReference>
<keyword evidence="2 4" id="KW-0238">DNA-binding</keyword>
<sequence>MKKWTSSEETKERIVQEALHLFYVQGYSNTGINQLLEESGVFRKSFYTHFSGKEELGMEYLWAQDKSYIGYMRSMMGKYPDAQDFIQAWCAMLLRNSRTKKFIGCPFSNFASQTLDQTEYFGKNLNEIMNNWKNELADYFSIASFRGKPLQSKDTQDLAIRFLTCYEGLVQLYITMKESKYLTRLEKDLEKILEEYY</sequence>
<name>A0A2M9XA18_9LEPT</name>
<organism evidence="6 7">
    <name type="scientific">Leptospira hartskeerlii</name>
    <dbReference type="NCBI Taxonomy" id="2023177"/>
    <lineage>
        <taxon>Bacteria</taxon>
        <taxon>Pseudomonadati</taxon>
        <taxon>Spirochaetota</taxon>
        <taxon>Spirochaetia</taxon>
        <taxon>Leptospirales</taxon>
        <taxon>Leptospiraceae</taxon>
        <taxon>Leptospira</taxon>
    </lineage>
</organism>